<dbReference type="AlphaFoldDB" id="A0A6S6R493"/>
<proteinExistence type="predicted"/>
<evidence type="ECO:0000313" key="2">
    <source>
        <dbReference type="Proteomes" id="UP000515561"/>
    </source>
</evidence>
<accession>A0A6S6R493</accession>
<dbReference type="EMBL" id="AP023367">
    <property type="protein sequence ID" value="BCJ96946.1"/>
    <property type="molecule type" value="Genomic_DNA"/>
</dbReference>
<keyword evidence="2" id="KW-1185">Reference proteome</keyword>
<dbReference type="Pfam" id="PF14584">
    <property type="entry name" value="DUF4446"/>
    <property type="match status" value="1"/>
</dbReference>
<dbReference type="Proteomes" id="UP000515561">
    <property type="component" value="Chromosome"/>
</dbReference>
<protein>
    <submittedName>
        <fullName evidence="1">Uncharacterized protein</fullName>
    </submittedName>
</protein>
<name>A0A6S6R493_9FIRM</name>
<gene>
    <name evidence="1" type="ORF">acsn021_45150</name>
</gene>
<reference evidence="1 2" key="1">
    <citation type="journal article" date="2016" name="Int. J. Syst. Evol. Microbiol.">
        <title>Descriptions of Anaerotaenia torta gen. nov., sp. nov. and Anaerocolumna cellulosilytica gen. nov., sp. nov. isolated from a methanogenic reactor of cattle waste.</title>
        <authorList>
            <person name="Uek A."/>
            <person name="Ohtaki Y."/>
            <person name="Kaku N."/>
            <person name="Ueki K."/>
        </authorList>
    </citation>
    <scope>NUCLEOTIDE SEQUENCE [LARGE SCALE GENOMIC DNA]</scope>
    <source>
        <strain evidence="1 2">SN021</strain>
    </source>
</reference>
<sequence>MDVIDSIGLDLGYIVIGLAGFSLFLFILVIILLIKHSKINKKYRSFMNGADGKSLETQFTVKFNELEDLKLESKRLKIKIDKVTENLLLTYQKVGIVKYDAFKEMGGKLSFALALLNDENNGFILNSMHSSREGCYTYIKEIIKGESFVVLAEEEKLALEEAKKTKNFME</sequence>
<evidence type="ECO:0000313" key="1">
    <source>
        <dbReference type="EMBL" id="BCJ96946.1"/>
    </source>
</evidence>
<dbReference type="KEGG" id="acel:acsn021_45150"/>
<dbReference type="InterPro" id="IPR027981">
    <property type="entry name" value="DUF4446"/>
</dbReference>
<organism evidence="1 2">
    <name type="scientific">Anaerocolumna cellulosilytica</name>
    <dbReference type="NCBI Taxonomy" id="433286"/>
    <lineage>
        <taxon>Bacteria</taxon>
        <taxon>Bacillati</taxon>
        <taxon>Bacillota</taxon>
        <taxon>Clostridia</taxon>
        <taxon>Lachnospirales</taxon>
        <taxon>Lachnospiraceae</taxon>
        <taxon>Anaerocolumna</taxon>
    </lineage>
</organism>
<dbReference type="RefSeq" id="WP_184092836.1">
    <property type="nucleotide sequence ID" value="NZ_AP023367.1"/>
</dbReference>